<dbReference type="Proteomes" id="UP000189857">
    <property type="component" value="Unassembled WGS sequence"/>
</dbReference>
<dbReference type="AlphaFoldDB" id="A0A1T4Q9R3"/>
<accession>A0A1T4Q9R3</accession>
<dbReference type="InterPro" id="IPR046342">
    <property type="entry name" value="CBS_dom_sf"/>
</dbReference>
<evidence type="ECO:0000256" key="10">
    <source>
        <dbReference type="SAM" id="Phobius"/>
    </source>
</evidence>
<evidence type="ECO:0000256" key="3">
    <source>
        <dbReference type="ARBA" id="ARBA00022692"/>
    </source>
</evidence>
<dbReference type="PROSITE" id="PS51371">
    <property type="entry name" value="CBS"/>
    <property type="match status" value="2"/>
</dbReference>
<evidence type="ECO:0000256" key="5">
    <source>
        <dbReference type="ARBA" id="ARBA00022989"/>
    </source>
</evidence>
<feature type="transmembrane region" description="Helical" evidence="10">
    <location>
        <begin position="87"/>
        <end position="107"/>
    </location>
</feature>
<dbReference type="PANTHER" id="PTHR22777">
    <property type="entry name" value="HEMOLYSIN-RELATED"/>
    <property type="match status" value="1"/>
</dbReference>
<evidence type="ECO:0000259" key="11">
    <source>
        <dbReference type="PROSITE" id="PS51371"/>
    </source>
</evidence>
<dbReference type="Pfam" id="PF00571">
    <property type="entry name" value="CBS"/>
    <property type="match status" value="2"/>
</dbReference>
<feature type="domain" description="CNNM transmembrane" evidence="12">
    <location>
        <begin position="1"/>
        <end position="188"/>
    </location>
</feature>
<dbReference type="Gene3D" id="3.30.465.10">
    <property type="match status" value="1"/>
</dbReference>
<keyword evidence="7 9" id="KW-0472">Membrane</keyword>
<dbReference type="InterPro" id="IPR000644">
    <property type="entry name" value="CBS_dom"/>
</dbReference>
<organism evidence="13 14">
    <name type="scientific">Eubacterium ruminantium</name>
    <dbReference type="NCBI Taxonomy" id="42322"/>
    <lineage>
        <taxon>Bacteria</taxon>
        <taxon>Bacillati</taxon>
        <taxon>Bacillota</taxon>
        <taxon>Clostridia</taxon>
        <taxon>Eubacteriales</taxon>
        <taxon>Eubacteriaceae</taxon>
        <taxon>Eubacterium</taxon>
    </lineage>
</organism>
<dbReference type="FunFam" id="3.10.580.10:FF:000002">
    <property type="entry name" value="Magnesium/cobalt efflux protein CorC"/>
    <property type="match status" value="1"/>
</dbReference>
<feature type="domain" description="CBS" evidence="11">
    <location>
        <begin position="272"/>
        <end position="329"/>
    </location>
</feature>
<keyword evidence="6 8" id="KW-0129">CBS domain</keyword>
<evidence type="ECO:0000256" key="8">
    <source>
        <dbReference type="PROSITE-ProRule" id="PRU00703"/>
    </source>
</evidence>
<dbReference type="EMBL" id="FUXA01000017">
    <property type="protein sequence ID" value="SKA00387.1"/>
    <property type="molecule type" value="Genomic_DNA"/>
</dbReference>
<evidence type="ECO:0000256" key="4">
    <source>
        <dbReference type="ARBA" id="ARBA00022737"/>
    </source>
</evidence>
<feature type="transmembrane region" description="Helical" evidence="10">
    <location>
        <begin position="127"/>
        <end position="156"/>
    </location>
</feature>
<evidence type="ECO:0000256" key="9">
    <source>
        <dbReference type="PROSITE-ProRule" id="PRU01193"/>
    </source>
</evidence>
<dbReference type="InterPro" id="IPR016169">
    <property type="entry name" value="FAD-bd_PCMH_sub2"/>
</dbReference>
<reference evidence="13 14" key="1">
    <citation type="submission" date="2017-02" db="EMBL/GenBank/DDBJ databases">
        <authorList>
            <person name="Peterson S.W."/>
        </authorList>
    </citation>
    <scope>NUCLEOTIDE SEQUENCE [LARGE SCALE GENOMIC DNA]</scope>
    <source>
        <strain evidence="13 14">ATCC 17233</strain>
    </source>
</reference>
<feature type="domain" description="CBS" evidence="11">
    <location>
        <begin position="207"/>
        <end position="266"/>
    </location>
</feature>
<sequence length="429" mass="48167">MDPDAIVKLVVLIVLLILSGVFSSAETALTTVNLNKLKALSDEGNKRAAKVLRLRDSSSKLLTTVLIGNNIVNLSASALATTLCTELFGSAYIGVATGILTLVVLIFGEITPKTFATLYNLRLSLIFAYPCAFLMLIFTPLIWILNGVTTVIFKILRIDPNKKEHMTESELRTIVDVSHEDGVIEKDEREMITNVVDFGEVVSKDIMIPRADMVCVEYDTGYDDLLKLIRRENFSRIPVYRKTRDHIIGILHVKDVLLLSDNEKKNFKIEKVMRKPVFVYEYQHTAKIFAGMKTSSANMCIVIDEYGLTAGLITMEDILEEIVGDIRDEYDTYEDDLIRKLDDDHYDIDASVKIDDVNDAIGTSIESEDYDSIGGYVIELLDRIPETGDEVSDGNVRIKVTNAEKNRAVRVELFILPKPEDEDEDDPEV</sequence>
<gene>
    <name evidence="13" type="ORF">SAMN02745110_02322</name>
</gene>
<protein>
    <submittedName>
        <fullName evidence="13">Hemolysin, contains CBS domains</fullName>
    </submittedName>
</protein>
<dbReference type="SMART" id="SM01091">
    <property type="entry name" value="CorC_HlyC"/>
    <property type="match status" value="1"/>
</dbReference>
<dbReference type="PROSITE" id="PS51846">
    <property type="entry name" value="CNNM"/>
    <property type="match status" value="1"/>
</dbReference>
<dbReference type="CDD" id="cd04590">
    <property type="entry name" value="CBS_pair_CorC_HlyC_assoc"/>
    <property type="match status" value="1"/>
</dbReference>
<dbReference type="InterPro" id="IPR005170">
    <property type="entry name" value="Transptr-assoc_dom"/>
</dbReference>
<dbReference type="GO" id="GO:0005886">
    <property type="term" value="C:plasma membrane"/>
    <property type="evidence" value="ECO:0007669"/>
    <property type="project" value="TreeGrafter"/>
</dbReference>
<proteinExistence type="inferred from homology"/>
<evidence type="ECO:0000256" key="6">
    <source>
        <dbReference type="ARBA" id="ARBA00023122"/>
    </source>
</evidence>
<dbReference type="GO" id="GO:0050660">
    <property type="term" value="F:flavin adenine dinucleotide binding"/>
    <property type="evidence" value="ECO:0007669"/>
    <property type="project" value="InterPro"/>
</dbReference>
<evidence type="ECO:0000256" key="7">
    <source>
        <dbReference type="ARBA" id="ARBA00023136"/>
    </source>
</evidence>
<evidence type="ECO:0000256" key="1">
    <source>
        <dbReference type="ARBA" id="ARBA00004141"/>
    </source>
</evidence>
<dbReference type="InterPro" id="IPR044751">
    <property type="entry name" value="Ion_transp-like_CBS"/>
</dbReference>
<dbReference type="PANTHER" id="PTHR22777:SF17">
    <property type="entry name" value="UPF0053 PROTEIN SLL0260"/>
    <property type="match status" value="1"/>
</dbReference>
<evidence type="ECO:0000259" key="12">
    <source>
        <dbReference type="PROSITE" id="PS51846"/>
    </source>
</evidence>
<evidence type="ECO:0000256" key="2">
    <source>
        <dbReference type="ARBA" id="ARBA00006337"/>
    </source>
</evidence>
<dbReference type="SUPFAM" id="SSF56176">
    <property type="entry name" value="FAD-binding/transporter-associated domain-like"/>
    <property type="match status" value="1"/>
</dbReference>
<dbReference type="Pfam" id="PF01595">
    <property type="entry name" value="CNNM"/>
    <property type="match status" value="1"/>
</dbReference>
<dbReference type="RefSeq" id="WP_078788113.1">
    <property type="nucleotide sequence ID" value="NZ_FMTO01000017.1"/>
</dbReference>
<dbReference type="SUPFAM" id="SSF54631">
    <property type="entry name" value="CBS-domain pair"/>
    <property type="match status" value="1"/>
</dbReference>
<keyword evidence="5 9" id="KW-1133">Transmembrane helix</keyword>
<dbReference type="Gene3D" id="3.10.580.10">
    <property type="entry name" value="CBS-domain"/>
    <property type="match status" value="1"/>
</dbReference>
<dbReference type="OrthoDB" id="9798188at2"/>
<evidence type="ECO:0000313" key="14">
    <source>
        <dbReference type="Proteomes" id="UP000189857"/>
    </source>
</evidence>
<comment type="subcellular location">
    <subcellularLocation>
        <location evidence="1">Membrane</location>
        <topology evidence="1">Multi-pass membrane protein</topology>
    </subcellularLocation>
</comment>
<comment type="similarity">
    <text evidence="2">Belongs to the UPF0053 family.</text>
</comment>
<keyword evidence="4" id="KW-0677">Repeat</keyword>
<name>A0A1T4Q9R3_9FIRM</name>
<dbReference type="InterPro" id="IPR036318">
    <property type="entry name" value="FAD-bd_PCMH-like_sf"/>
</dbReference>
<dbReference type="InterPro" id="IPR002550">
    <property type="entry name" value="CNNM"/>
</dbReference>
<dbReference type="Pfam" id="PF03471">
    <property type="entry name" value="CorC_HlyC"/>
    <property type="match status" value="1"/>
</dbReference>
<keyword evidence="3 9" id="KW-0812">Transmembrane</keyword>
<evidence type="ECO:0000313" key="13">
    <source>
        <dbReference type="EMBL" id="SKA00387.1"/>
    </source>
</evidence>
<keyword evidence="14" id="KW-1185">Reference proteome</keyword>